<keyword evidence="1" id="KW-1133">Transmembrane helix</keyword>
<proteinExistence type="predicted"/>
<evidence type="ECO:0000256" key="1">
    <source>
        <dbReference type="SAM" id="Phobius"/>
    </source>
</evidence>
<reference evidence="2 3" key="1">
    <citation type="submission" date="2014-04" db="EMBL/GenBank/DDBJ databases">
        <title>Evolutionary Origins and Diversification of the Mycorrhizal Mutualists.</title>
        <authorList>
            <consortium name="DOE Joint Genome Institute"/>
            <consortium name="Mycorrhizal Genomics Consortium"/>
            <person name="Kohler A."/>
            <person name="Kuo A."/>
            <person name="Nagy L.G."/>
            <person name="Floudas D."/>
            <person name="Copeland A."/>
            <person name="Barry K.W."/>
            <person name="Cichocki N."/>
            <person name="Veneault-Fourrey C."/>
            <person name="LaButti K."/>
            <person name="Lindquist E.A."/>
            <person name="Lipzen A."/>
            <person name="Lundell T."/>
            <person name="Morin E."/>
            <person name="Murat C."/>
            <person name="Riley R."/>
            <person name="Ohm R."/>
            <person name="Sun H."/>
            <person name="Tunlid A."/>
            <person name="Henrissat B."/>
            <person name="Grigoriev I.V."/>
            <person name="Hibbett D.S."/>
            <person name="Martin F."/>
        </authorList>
    </citation>
    <scope>NUCLEOTIDE SEQUENCE [LARGE SCALE GENOMIC DNA]</scope>
    <source>
        <strain evidence="2 3">Koide BX008</strain>
    </source>
</reference>
<protein>
    <submittedName>
        <fullName evidence="2">Uncharacterized protein</fullName>
    </submittedName>
</protein>
<name>A0A0C2WDU1_AMAMK</name>
<sequence length="108" mass="12293">MSITHCRIAFWVRCYIYSVFTWAAEALVGINVWAVWQKDQRLTISMPIAFAAFCVVSFVYMGIWLDSFELANPSSPLVHGCIVTSTSDNVNKPIIMVMIWISRLSILE</sequence>
<keyword evidence="1" id="KW-0472">Membrane</keyword>
<feature type="transmembrane region" description="Helical" evidence="1">
    <location>
        <begin position="15"/>
        <end position="36"/>
    </location>
</feature>
<organism evidence="2 3">
    <name type="scientific">Amanita muscaria (strain Koide BX008)</name>
    <dbReference type="NCBI Taxonomy" id="946122"/>
    <lineage>
        <taxon>Eukaryota</taxon>
        <taxon>Fungi</taxon>
        <taxon>Dikarya</taxon>
        <taxon>Basidiomycota</taxon>
        <taxon>Agaricomycotina</taxon>
        <taxon>Agaricomycetes</taxon>
        <taxon>Agaricomycetidae</taxon>
        <taxon>Agaricales</taxon>
        <taxon>Pluteineae</taxon>
        <taxon>Amanitaceae</taxon>
        <taxon>Amanita</taxon>
    </lineage>
</organism>
<dbReference type="OrthoDB" id="3037019at2759"/>
<evidence type="ECO:0000313" key="3">
    <source>
        <dbReference type="Proteomes" id="UP000054549"/>
    </source>
</evidence>
<dbReference type="HOGENOM" id="CLU_2196281_0_0_1"/>
<feature type="transmembrane region" description="Helical" evidence="1">
    <location>
        <begin position="48"/>
        <end position="65"/>
    </location>
</feature>
<accession>A0A0C2WDU1</accession>
<dbReference type="AlphaFoldDB" id="A0A0C2WDU1"/>
<gene>
    <name evidence="2" type="ORF">M378DRAFT_169149</name>
</gene>
<dbReference type="EMBL" id="KN818314">
    <property type="protein sequence ID" value="KIL59502.1"/>
    <property type="molecule type" value="Genomic_DNA"/>
</dbReference>
<dbReference type="Proteomes" id="UP000054549">
    <property type="component" value="Unassembled WGS sequence"/>
</dbReference>
<keyword evidence="1" id="KW-0812">Transmembrane</keyword>
<keyword evidence="3" id="KW-1185">Reference proteome</keyword>
<evidence type="ECO:0000313" key="2">
    <source>
        <dbReference type="EMBL" id="KIL59502.1"/>
    </source>
</evidence>
<dbReference type="InParanoid" id="A0A0C2WDU1"/>